<protein>
    <recommendedName>
        <fullName evidence="4">DUF3341 domain-containing protein</fullName>
    </recommendedName>
</protein>
<sequence>MDERLHGLLARFPDADRLLAASRDLRRRGLTRLDAYSPHPVEGLDQALGLSERRVPVIALVCAVVVGAGALALQVYASLDYPFNVGGRPVLSWPAYTIVTFAMTMVGATLGAMLSMLWLNGFPRPYHPLFNVAEFDAASRDGYFLCLEASDPLFDAERLREHLLQNGAVSIQEVPA</sequence>
<dbReference type="Pfam" id="PF11821">
    <property type="entry name" value="ActD"/>
    <property type="match status" value="1"/>
</dbReference>
<dbReference type="RefSeq" id="WP_194856427.1">
    <property type="nucleotide sequence ID" value="NZ_ARXR01000023.1"/>
</dbReference>
<keyword evidence="1" id="KW-0472">Membrane</keyword>
<feature type="transmembrane region" description="Helical" evidence="1">
    <location>
        <begin position="96"/>
        <end position="119"/>
    </location>
</feature>
<keyword evidence="1" id="KW-1133">Transmembrane helix</keyword>
<evidence type="ECO:0000313" key="2">
    <source>
        <dbReference type="EMBL" id="MBF5053827.1"/>
    </source>
</evidence>
<proteinExistence type="predicted"/>
<gene>
    <name evidence="2" type="ORF">ISO4_02429</name>
</gene>
<feature type="transmembrane region" description="Helical" evidence="1">
    <location>
        <begin position="57"/>
        <end position="76"/>
    </location>
</feature>
<dbReference type="Proteomes" id="UP000644441">
    <property type="component" value="Unassembled WGS sequence"/>
</dbReference>
<accession>A0ABS0AJQ6</accession>
<dbReference type="PANTHER" id="PTHR40394:SF2">
    <property type="entry name" value="QUINOL:CYTOCHROME C OXIDOREDUCTASE MEMBRANE PROTEIN"/>
    <property type="match status" value="1"/>
</dbReference>
<evidence type="ECO:0000256" key="1">
    <source>
        <dbReference type="SAM" id="Phobius"/>
    </source>
</evidence>
<comment type="caution">
    <text evidence="2">The sequence shown here is derived from an EMBL/GenBank/DDBJ whole genome shotgun (WGS) entry which is preliminary data.</text>
</comment>
<name>A0ABS0AJQ6_9GAMM</name>
<organism evidence="2 3">
    <name type="scientific">Alloalcanivorax venustensis ISO4</name>
    <dbReference type="NCBI Taxonomy" id="1177184"/>
    <lineage>
        <taxon>Bacteria</taxon>
        <taxon>Pseudomonadati</taxon>
        <taxon>Pseudomonadota</taxon>
        <taxon>Gammaproteobacteria</taxon>
        <taxon>Oceanospirillales</taxon>
        <taxon>Alcanivoracaceae</taxon>
        <taxon>Alloalcanivorax</taxon>
    </lineage>
</organism>
<keyword evidence="1" id="KW-0812">Transmembrane</keyword>
<reference evidence="2 3" key="1">
    <citation type="submission" date="2012-09" db="EMBL/GenBank/DDBJ databases">
        <title>Genome Sequence of alkane-degrading Bacterium Alcanivorax venustensis ISO4.</title>
        <authorList>
            <person name="Lai Q."/>
            <person name="Shao Z."/>
        </authorList>
    </citation>
    <scope>NUCLEOTIDE SEQUENCE [LARGE SCALE GENOMIC DNA]</scope>
    <source>
        <strain evidence="2 3">ISO4</strain>
    </source>
</reference>
<evidence type="ECO:0008006" key="4">
    <source>
        <dbReference type="Google" id="ProtNLM"/>
    </source>
</evidence>
<dbReference type="EMBL" id="ARXR01000023">
    <property type="protein sequence ID" value="MBF5053827.1"/>
    <property type="molecule type" value="Genomic_DNA"/>
</dbReference>
<dbReference type="PANTHER" id="PTHR40394">
    <property type="entry name" value="LIPOPROTEIN-RELATED"/>
    <property type="match status" value="1"/>
</dbReference>
<evidence type="ECO:0000313" key="3">
    <source>
        <dbReference type="Proteomes" id="UP000644441"/>
    </source>
</evidence>
<keyword evidence="3" id="KW-1185">Reference proteome</keyword>
<dbReference type="InterPro" id="IPR021776">
    <property type="entry name" value="ActD"/>
</dbReference>